<comment type="caution">
    <text evidence="2">The sequence shown here is derived from an EMBL/GenBank/DDBJ whole genome shotgun (WGS) entry which is preliminary data.</text>
</comment>
<accession>A0A2M9CYC0</accession>
<evidence type="ECO:0000313" key="3">
    <source>
        <dbReference type="Proteomes" id="UP000230000"/>
    </source>
</evidence>
<sequence>MKNIIPNRVAMIVFAIPFLYIGINHLLYFSSMGSMSPIPPGKFWIILTGIAQILAGISFIINVKSKLAGYLLALYLLLVVLLVRLPMGFHDPNQNLMLVKDLGLLAGSILLANQGK</sequence>
<name>A0A2M9CYC0_9BACT</name>
<feature type="transmembrane region" description="Helical" evidence="1">
    <location>
        <begin position="70"/>
        <end position="89"/>
    </location>
</feature>
<evidence type="ECO:0000256" key="1">
    <source>
        <dbReference type="SAM" id="Phobius"/>
    </source>
</evidence>
<keyword evidence="1" id="KW-0812">Transmembrane</keyword>
<dbReference type="Proteomes" id="UP000230000">
    <property type="component" value="Unassembled WGS sequence"/>
</dbReference>
<organism evidence="2 3">
    <name type="scientific">Thermoflavifilum aggregans</name>
    <dbReference type="NCBI Taxonomy" id="454188"/>
    <lineage>
        <taxon>Bacteria</taxon>
        <taxon>Pseudomonadati</taxon>
        <taxon>Bacteroidota</taxon>
        <taxon>Chitinophagia</taxon>
        <taxon>Chitinophagales</taxon>
        <taxon>Chitinophagaceae</taxon>
        <taxon>Thermoflavifilum</taxon>
    </lineage>
</organism>
<evidence type="ECO:0000313" key="2">
    <source>
        <dbReference type="EMBL" id="PJJ76738.1"/>
    </source>
</evidence>
<protein>
    <submittedName>
        <fullName evidence="2">Putative membrane protein YphA (DoxX/SURF4 family)</fullName>
    </submittedName>
</protein>
<dbReference type="EMBL" id="PGFG01000001">
    <property type="protein sequence ID" value="PJJ76738.1"/>
    <property type="molecule type" value="Genomic_DNA"/>
</dbReference>
<proteinExistence type="predicted"/>
<dbReference type="RefSeq" id="WP_100315175.1">
    <property type="nucleotide sequence ID" value="NZ_PGFG01000001.1"/>
</dbReference>
<keyword evidence="1" id="KW-0472">Membrane</keyword>
<feature type="transmembrane region" description="Helical" evidence="1">
    <location>
        <begin position="12"/>
        <end position="31"/>
    </location>
</feature>
<reference evidence="2 3" key="1">
    <citation type="submission" date="2017-11" db="EMBL/GenBank/DDBJ databases">
        <title>Genomic Encyclopedia of Archaeal and Bacterial Type Strains, Phase II (KMG-II): From Individual Species to Whole Genera.</title>
        <authorList>
            <person name="Goeker M."/>
        </authorList>
    </citation>
    <scope>NUCLEOTIDE SEQUENCE [LARGE SCALE GENOMIC DNA]</scope>
    <source>
        <strain evidence="2 3">DSM 27268</strain>
    </source>
</reference>
<keyword evidence="3" id="KW-1185">Reference proteome</keyword>
<gene>
    <name evidence="2" type="ORF">BXY57_2370</name>
</gene>
<feature type="transmembrane region" description="Helical" evidence="1">
    <location>
        <begin position="43"/>
        <end position="63"/>
    </location>
</feature>
<keyword evidence="1" id="KW-1133">Transmembrane helix</keyword>
<dbReference type="AlphaFoldDB" id="A0A2M9CYC0"/>
<dbReference type="OrthoDB" id="676045at2"/>